<feature type="compositionally biased region" description="Basic and acidic residues" evidence="1">
    <location>
        <begin position="266"/>
        <end position="276"/>
    </location>
</feature>
<sequence length="310" mass="33040">MVLHADVGQHGATRPQVPQDWLERGLELSIHPHIVGRPAVRAPQLRCDAAHLAQWAPRVGRVGSTPVNRTDRLYTLVEALRAMAPMPRGARRPARHFEVGTRTGRERALKALQETGVPIRAEMSRPAPRQAARPCAPTKATTAATACVTTNATACATAGTNAAATTTGPVRAKGLGRGGRADLEVARRPGGTLGRVLERGVQALHGHIDRLARVGPEPPVTAPARHPRAAPARHPQAARLLVADGRAKESVRRSEDSRSPSPSGVRWREHRFEGRARNSAVPTVGSPTLPGQNILTGRRVREAAPVPGCP</sequence>
<organism evidence="2 3">
    <name type="scientific">Wenjunlia tyrosinilytica</name>
    <dbReference type="NCBI Taxonomy" id="1544741"/>
    <lineage>
        <taxon>Bacteria</taxon>
        <taxon>Bacillati</taxon>
        <taxon>Actinomycetota</taxon>
        <taxon>Actinomycetes</taxon>
        <taxon>Kitasatosporales</taxon>
        <taxon>Streptomycetaceae</taxon>
        <taxon>Wenjunlia</taxon>
    </lineage>
</organism>
<dbReference type="Proteomes" id="UP000641932">
    <property type="component" value="Unassembled WGS sequence"/>
</dbReference>
<accession>A0A917ZRM4</accession>
<evidence type="ECO:0000256" key="1">
    <source>
        <dbReference type="SAM" id="MobiDB-lite"/>
    </source>
</evidence>
<evidence type="ECO:0000313" key="3">
    <source>
        <dbReference type="Proteomes" id="UP000641932"/>
    </source>
</evidence>
<comment type="caution">
    <text evidence="2">The sequence shown here is derived from an EMBL/GenBank/DDBJ whole genome shotgun (WGS) entry which is preliminary data.</text>
</comment>
<gene>
    <name evidence="2" type="ORF">GCM10012280_30470</name>
</gene>
<evidence type="ECO:0000313" key="2">
    <source>
        <dbReference type="EMBL" id="GGO88808.1"/>
    </source>
</evidence>
<feature type="compositionally biased region" description="Low complexity" evidence="1">
    <location>
        <begin position="229"/>
        <end position="239"/>
    </location>
</feature>
<proteinExistence type="predicted"/>
<keyword evidence="3" id="KW-1185">Reference proteome</keyword>
<protein>
    <submittedName>
        <fullName evidence="2">Uncharacterized protein</fullName>
    </submittedName>
</protein>
<feature type="compositionally biased region" description="Polar residues" evidence="1">
    <location>
        <begin position="285"/>
        <end position="295"/>
    </location>
</feature>
<dbReference type="EMBL" id="BMMS01000012">
    <property type="protein sequence ID" value="GGO88808.1"/>
    <property type="molecule type" value="Genomic_DNA"/>
</dbReference>
<name>A0A917ZRM4_9ACTN</name>
<feature type="region of interest" description="Disordered" evidence="1">
    <location>
        <begin position="212"/>
        <end position="310"/>
    </location>
</feature>
<dbReference type="AlphaFoldDB" id="A0A917ZRM4"/>
<reference evidence="2" key="2">
    <citation type="submission" date="2020-09" db="EMBL/GenBank/DDBJ databases">
        <authorList>
            <person name="Sun Q."/>
            <person name="Zhou Y."/>
        </authorList>
    </citation>
    <scope>NUCLEOTIDE SEQUENCE</scope>
    <source>
        <strain evidence="2">CGMCC 4.7201</strain>
    </source>
</reference>
<feature type="compositionally biased region" description="Basic and acidic residues" evidence="1">
    <location>
        <begin position="245"/>
        <end position="258"/>
    </location>
</feature>
<reference evidence="2" key="1">
    <citation type="journal article" date="2014" name="Int. J. Syst. Evol. Microbiol.">
        <title>Complete genome sequence of Corynebacterium casei LMG S-19264T (=DSM 44701T), isolated from a smear-ripened cheese.</title>
        <authorList>
            <consortium name="US DOE Joint Genome Institute (JGI-PGF)"/>
            <person name="Walter F."/>
            <person name="Albersmeier A."/>
            <person name="Kalinowski J."/>
            <person name="Ruckert C."/>
        </authorList>
    </citation>
    <scope>NUCLEOTIDE SEQUENCE</scope>
    <source>
        <strain evidence="2">CGMCC 4.7201</strain>
    </source>
</reference>